<proteinExistence type="predicted"/>
<keyword evidence="1" id="KW-0812">Transmembrane</keyword>
<evidence type="ECO:0000313" key="3">
    <source>
        <dbReference type="Proteomes" id="UP000509510"/>
    </source>
</evidence>
<feature type="transmembrane region" description="Helical" evidence="1">
    <location>
        <begin position="162"/>
        <end position="184"/>
    </location>
</feature>
<keyword evidence="1" id="KW-0472">Membrane</keyword>
<dbReference type="AlphaFoldDB" id="A0A7H8R2E9"/>
<name>A0A7H8R2E9_TALRU</name>
<feature type="transmembrane region" description="Helical" evidence="1">
    <location>
        <begin position="47"/>
        <end position="68"/>
    </location>
</feature>
<dbReference type="EMBL" id="CP055901">
    <property type="protein sequence ID" value="QKX59791.1"/>
    <property type="molecule type" value="Genomic_DNA"/>
</dbReference>
<reference evidence="3" key="1">
    <citation type="submission" date="2020-06" db="EMBL/GenBank/DDBJ databases">
        <title>A chromosome-scale genome assembly of Talaromyces rugulosus W13939.</title>
        <authorList>
            <person name="Wang B."/>
            <person name="Guo L."/>
            <person name="Ye K."/>
            <person name="Wang L."/>
        </authorList>
    </citation>
    <scope>NUCLEOTIDE SEQUENCE [LARGE SCALE GENOMIC DNA]</scope>
    <source>
        <strain evidence="3">W13939</strain>
    </source>
</reference>
<evidence type="ECO:0008006" key="4">
    <source>
        <dbReference type="Google" id="ProtNLM"/>
    </source>
</evidence>
<dbReference type="RefSeq" id="XP_035345968.1">
    <property type="nucleotide sequence ID" value="XM_035490075.1"/>
</dbReference>
<dbReference type="OrthoDB" id="5233791at2759"/>
<dbReference type="GeneID" id="55994426"/>
<feature type="transmembrane region" description="Helical" evidence="1">
    <location>
        <begin position="75"/>
        <end position="99"/>
    </location>
</feature>
<accession>A0A7H8R2E9</accession>
<dbReference type="KEGG" id="trg:TRUGW13939_06933"/>
<evidence type="ECO:0000256" key="1">
    <source>
        <dbReference type="SAM" id="Phobius"/>
    </source>
</evidence>
<evidence type="ECO:0000313" key="2">
    <source>
        <dbReference type="EMBL" id="QKX59791.1"/>
    </source>
</evidence>
<organism evidence="2 3">
    <name type="scientific">Talaromyces rugulosus</name>
    <name type="common">Penicillium rugulosum</name>
    <dbReference type="NCBI Taxonomy" id="121627"/>
    <lineage>
        <taxon>Eukaryota</taxon>
        <taxon>Fungi</taxon>
        <taxon>Dikarya</taxon>
        <taxon>Ascomycota</taxon>
        <taxon>Pezizomycotina</taxon>
        <taxon>Eurotiomycetes</taxon>
        <taxon>Eurotiomycetidae</taxon>
        <taxon>Eurotiales</taxon>
        <taxon>Trichocomaceae</taxon>
        <taxon>Talaromyces</taxon>
        <taxon>Talaromyces sect. Islandici</taxon>
    </lineage>
</organism>
<keyword evidence="3" id="KW-1185">Reference proteome</keyword>
<gene>
    <name evidence="2" type="ORF">TRUGW13939_06933</name>
</gene>
<protein>
    <recommendedName>
        <fullName evidence="4">MARVEL domain-containing protein</fullName>
    </recommendedName>
</protein>
<feature type="transmembrane region" description="Helical" evidence="1">
    <location>
        <begin position="16"/>
        <end position="35"/>
    </location>
</feature>
<sequence>MCCCFESNKAFRTSALGFRIILFANLMATMIYGAVTPSEMVKVTAERVTLAITGVSMAAQLYATLARFSCLPYSFWAILGFDGICAAGWCAALAAMSYWDRAVVYKPRAGDPAAWFKWANHRNSDTVLSDDGYGQWIHITWCKVVVNGQDRLVGNGAARLQLHVLIGLSTVSLLFTGFTLWWTVRSAQYLGLIRKRNQTVV</sequence>
<dbReference type="Proteomes" id="UP000509510">
    <property type="component" value="Chromosome IV"/>
</dbReference>
<keyword evidence="1" id="KW-1133">Transmembrane helix</keyword>